<feature type="region of interest" description="Disordered" evidence="1">
    <location>
        <begin position="437"/>
        <end position="457"/>
    </location>
</feature>
<evidence type="ECO:0000256" key="1">
    <source>
        <dbReference type="SAM" id="MobiDB-lite"/>
    </source>
</evidence>
<dbReference type="EMBL" id="NNAY01006758">
    <property type="protein sequence ID" value="OXU16361.1"/>
    <property type="molecule type" value="Genomic_DNA"/>
</dbReference>
<dbReference type="AlphaFoldDB" id="A0A232EDC4"/>
<accession>A0A232EDC4</accession>
<feature type="region of interest" description="Disordered" evidence="1">
    <location>
        <begin position="65"/>
        <end position="119"/>
    </location>
</feature>
<evidence type="ECO:0000313" key="2">
    <source>
        <dbReference type="EMBL" id="OXU16361.1"/>
    </source>
</evidence>
<organism evidence="2 3">
    <name type="scientific">Trichomalopsis sarcophagae</name>
    <dbReference type="NCBI Taxonomy" id="543379"/>
    <lineage>
        <taxon>Eukaryota</taxon>
        <taxon>Metazoa</taxon>
        <taxon>Ecdysozoa</taxon>
        <taxon>Arthropoda</taxon>
        <taxon>Hexapoda</taxon>
        <taxon>Insecta</taxon>
        <taxon>Pterygota</taxon>
        <taxon>Neoptera</taxon>
        <taxon>Endopterygota</taxon>
        <taxon>Hymenoptera</taxon>
        <taxon>Apocrita</taxon>
        <taxon>Proctotrupomorpha</taxon>
        <taxon>Chalcidoidea</taxon>
        <taxon>Pteromalidae</taxon>
        <taxon>Pteromalinae</taxon>
        <taxon>Trichomalopsis</taxon>
    </lineage>
</organism>
<protein>
    <submittedName>
        <fullName evidence="2">Uncharacterized protein</fullName>
    </submittedName>
</protein>
<gene>
    <name evidence="2" type="ORF">TSAR_000114</name>
</gene>
<reference evidence="2 3" key="1">
    <citation type="journal article" date="2017" name="Curr. Biol.">
        <title>The Evolution of Venom by Co-option of Single-Copy Genes.</title>
        <authorList>
            <person name="Martinson E.O."/>
            <person name="Mrinalini"/>
            <person name="Kelkar Y.D."/>
            <person name="Chang C.H."/>
            <person name="Werren J.H."/>
        </authorList>
    </citation>
    <scope>NUCLEOTIDE SEQUENCE [LARGE SCALE GENOMIC DNA]</scope>
    <source>
        <strain evidence="2 3">Alberta</strain>
        <tissue evidence="2">Whole body</tissue>
    </source>
</reference>
<feature type="region of interest" description="Disordered" evidence="1">
    <location>
        <begin position="149"/>
        <end position="188"/>
    </location>
</feature>
<feature type="region of interest" description="Disordered" evidence="1">
    <location>
        <begin position="502"/>
        <end position="523"/>
    </location>
</feature>
<evidence type="ECO:0000313" key="3">
    <source>
        <dbReference type="Proteomes" id="UP000215335"/>
    </source>
</evidence>
<dbReference type="STRING" id="543379.A0A232EDC4"/>
<feature type="compositionally biased region" description="Basic residues" evidence="1">
    <location>
        <begin position="178"/>
        <end position="187"/>
    </location>
</feature>
<name>A0A232EDC4_9HYME</name>
<proteinExistence type="predicted"/>
<sequence length="539" mass="59251">MTIVNSVPDLSLADREARTRHAREDVLEQFLFELKALLDHLVRSRSRKDLRAAITAAIEFEGKQSGRNASHTVTPPVKPTAQVRRSTAEEVDTGKNQQRESNPGNSGEAQSQDQKPKPRSHCCYCDLTAHAVDSCNLLIKHAAQKLIANPDKKNSRGPVNKKSGGGYNDNPNSGNKRGNGKFNKKRNQNQDISVVKIGELAPGYPYDAQKIVKVQGVTAGIAYTLGQAVIQLQGLVCNVQVVPNDFPVENSGIIGWPEDIFIQCLRAEHIATRLLGAGILELHEGCAAHTGNARLTASRSFTARVNKTTFETVQFNVSRIIASLNASASSEADFEQAIASETAYRAKNLHGTDLENLKAGAGLREIVNKARVITQRTATALELKNLSNYSSIFGYSSWSMIGALLHVKPSAFYCFNFIIYNSLALFTGVTDEEENESEAKKSRRWMGSNPEPRDASHGARPLCYRCDISLHVKPSAFYCFNFIIYNSLALFTGVTDEEENESEAKKSRRWMGSNPEPRDASHGARPLCYRCDISVSCAS</sequence>
<feature type="compositionally biased region" description="Polar residues" evidence="1">
    <location>
        <begin position="94"/>
        <end position="113"/>
    </location>
</feature>
<keyword evidence="3" id="KW-1185">Reference proteome</keyword>
<comment type="caution">
    <text evidence="2">The sequence shown here is derived from an EMBL/GenBank/DDBJ whole genome shotgun (WGS) entry which is preliminary data.</text>
</comment>
<dbReference type="Proteomes" id="UP000215335">
    <property type="component" value="Unassembled WGS sequence"/>
</dbReference>